<dbReference type="RefSeq" id="WP_117300558.1">
    <property type="nucleotide sequence ID" value="NZ_QVQT02000004.1"/>
</dbReference>
<proteinExistence type="predicted"/>
<evidence type="ECO:0000313" key="1">
    <source>
        <dbReference type="EMBL" id="RFU16323.1"/>
    </source>
</evidence>
<keyword evidence="2" id="KW-1185">Reference proteome</keyword>
<accession>A0A372IP18</accession>
<name>A0A372IP18_9BACT</name>
<dbReference type="Proteomes" id="UP000264702">
    <property type="component" value="Unassembled WGS sequence"/>
</dbReference>
<evidence type="ECO:0000313" key="2">
    <source>
        <dbReference type="Proteomes" id="UP000264702"/>
    </source>
</evidence>
<organism evidence="1 2">
    <name type="scientific">Paracidobacterium acidisoli</name>
    <dbReference type="NCBI Taxonomy" id="2303751"/>
    <lineage>
        <taxon>Bacteria</taxon>
        <taxon>Pseudomonadati</taxon>
        <taxon>Acidobacteriota</taxon>
        <taxon>Terriglobia</taxon>
        <taxon>Terriglobales</taxon>
        <taxon>Acidobacteriaceae</taxon>
        <taxon>Paracidobacterium</taxon>
    </lineage>
</organism>
<protein>
    <submittedName>
        <fullName evidence="1">Uncharacterized protein</fullName>
    </submittedName>
</protein>
<comment type="caution">
    <text evidence="1">The sequence shown here is derived from an EMBL/GenBank/DDBJ whole genome shotgun (WGS) entry which is preliminary data.</text>
</comment>
<dbReference type="AlphaFoldDB" id="A0A372IP18"/>
<dbReference type="EMBL" id="QVQT01000004">
    <property type="protein sequence ID" value="RFU16323.1"/>
    <property type="molecule type" value="Genomic_DNA"/>
</dbReference>
<sequence>MSNRDSEHFEDSHDMIERIRKLREAAEKKMNAFGDPAEYDVRIIRGRKREPEAHAEDGQ</sequence>
<reference evidence="1 2" key="1">
    <citation type="submission" date="2018-08" db="EMBL/GenBank/DDBJ databases">
        <title>Acidipila sp. 4G-K13, an acidobacterium isolated from forest soil.</title>
        <authorList>
            <person name="Gao Z.-H."/>
            <person name="Qiu L.-H."/>
        </authorList>
    </citation>
    <scope>NUCLEOTIDE SEQUENCE [LARGE SCALE GENOMIC DNA]</scope>
    <source>
        <strain evidence="1 2">4G-K13</strain>
    </source>
</reference>
<gene>
    <name evidence="1" type="ORF">D0Y96_13110</name>
</gene>